<feature type="region of interest" description="Disordered" evidence="2">
    <location>
        <begin position="337"/>
        <end position="365"/>
    </location>
</feature>
<feature type="coiled-coil region" evidence="1">
    <location>
        <begin position="70"/>
        <end position="134"/>
    </location>
</feature>
<dbReference type="Proteomes" id="UP000250579">
    <property type="component" value="Chromosome"/>
</dbReference>
<dbReference type="RefSeq" id="WP_208691946.1">
    <property type="nucleotide sequence ID" value="NZ_CP022198.1"/>
</dbReference>
<accession>A0A2Z5AAM0</accession>
<evidence type="ECO:0000256" key="1">
    <source>
        <dbReference type="SAM" id="Coils"/>
    </source>
</evidence>
<sequence length="506" mass="52640">MQLRSNPLLKYALLPLLVLVVFVGVKMLGRGKPAEPEQPQSAQLTPEQAKALGIEGDTANDTLRTIVAESRQLKDQMSKVLKDNEEAKRENEGLKAQLSNINSTVDNRVQAGINQGMENQQKQTQGLVDNLQKQLNTLSQMGSQLGGAAGSGGDMPIGLGINPGEGNQFKKGSGSSDLVWIEPQDGTAVDANGKPLAAGSGQAASGFAFPTSFSTAGQKTLDAASGSAQRAADGMGGDEQSRKKVRKVYTLPQNSTLMGSVSMTALVGRVPVDGTVNDPYPFKVLIGPDNLTANGIDLPDVAGAVVSGTASGDWTLSCVRGQIRSMTFVFTDGTVRTLPAPQENGGQQNNGQNNQNASTNGQPAAVQGGMGWISDPYGIPCIAGDRRSNAAQYIGSQALITAAGAGAASLIKSDGSSSSYVQTSSGTIGTTGISGNEAMGKILNQGVSDISTWVNKLYGQAFAAIYVQPGAKVAIHLDQELAIDYELKGRKVDYRKGARHASADLD</sequence>
<feature type="compositionally biased region" description="Low complexity" evidence="2">
    <location>
        <begin position="342"/>
        <end position="362"/>
    </location>
</feature>
<proteinExistence type="predicted"/>
<evidence type="ECO:0000313" key="4">
    <source>
        <dbReference type="Proteomes" id="UP000250579"/>
    </source>
</evidence>
<organism evidence="3 4">
    <name type="scientific">Pseudomonas oryzihabitans</name>
    <dbReference type="NCBI Taxonomy" id="47885"/>
    <lineage>
        <taxon>Bacteria</taxon>
        <taxon>Pseudomonadati</taxon>
        <taxon>Pseudomonadota</taxon>
        <taxon>Gammaproteobacteria</taxon>
        <taxon>Pseudomonadales</taxon>
        <taxon>Pseudomonadaceae</taxon>
        <taxon>Pseudomonas</taxon>
    </lineage>
</organism>
<reference evidence="3 4" key="1">
    <citation type="submission" date="2017-06" db="EMBL/GenBank/DDBJ databases">
        <title>Evolution towards high GC content and high-temperature stress adaptation in endophytic Pseudomonas oryzihabitans impacted its plant-growth promoting traits.</title>
        <authorList>
            <person name="Nascimento F.X."/>
        </authorList>
    </citation>
    <scope>NUCLEOTIDE SEQUENCE [LARGE SCALE GENOMIC DNA]</scope>
    <source>
        <strain evidence="3 4">MS8</strain>
    </source>
</reference>
<dbReference type="AlphaFoldDB" id="A0A2Z5AAM0"/>
<dbReference type="NCBIfam" id="TIGR03752">
    <property type="entry name" value="conj_TIGR03752"/>
    <property type="match status" value="1"/>
</dbReference>
<evidence type="ECO:0000256" key="2">
    <source>
        <dbReference type="SAM" id="MobiDB-lite"/>
    </source>
</evidence>
<protein>
    <submittedName>
        <fullName evidence="3">Integrating conjugative element protein</fullName>
    </submittedName>
</protein>
<name>A0A2Z5AAM0_9PSED</name>
<evidence type="ECO:0000313" key="3">
    <source>
        <dbReference type="EMBL" id="AXA67875.1"/>
    </source>
</evidence>
<keyword evidence="1" id="KW-0175">Coiled coil</keyword>
<feature type="region of interest" description="Disordered" evidence="2">
    <location>
        <begin position="220"/>
        <end position="244"/>
    </location>
</feature>
<gene>
    <name evidence="3" type="ORF">CE139_19415</name>
</gene>
<dbReference type="InterPro" id="IPR021207">
    <property type="entry name" value="Integr_conj_element_PFL4705"/>
</dbReference>
<dbReference type="EMBL" id="CP022198">
    <property type="protein sequence ID" value="AXA67875.1"/>
    <property type="molecule type" value="Genomic_DNA"/>
</dbReference>